<dbReference type="PANTHER" id="PTHR31014:SF0">
    <property type="entry name" value="MITOCHONDRIAL TRANSLATION SYSTEM COMPONENT PET127-RELATED"/>
    <property type="match status" value="1"/>
</dbReference>
<protein>
    <submittedName>
        <fullName evidence="1">Mitochondrial RNA 5'-end processing Pet127</fullName>
    </submittedName>
</protein>
<dbReference type="Pfam" id="PF08634">
    <property type="entry name" value="Pet127"/>
    <property type="match status" value="1"/>
</dbReference>
<proteinExistence type="predicted"/>
<organism evidence="1 2">
    <name type="scientific">Schizosaccharomyces osmophilus</name>
    <dbReference type="NCBI Taxonomy" id="2545709"/>
    <lineage>
        <taxon>Eukaryota</taxon>
        <taxon>Fungi</taxon>
        <taxon>Dikarya</taxon>
        <taxon>Ascomycota</taxon>
        <taxon>Taphrinomycotina</taxon>
        <taxon>Schizosaccharomycetes</taxon>
        <taxon>Schizosaccharomycetales</taxon>
        <taxon>Schizosaccharomycetaceae</taxon>
        <taxon>Schizosaccharomyces</taxon>
    </lineage>
</organism>
<dbReference type="RefSeq" id="XP_056039257.1">
    <property type="nucleotide sequence ID" value="XM_056183090.1"/>
</dbReference>
<dbReference type="Proteomes" id="UP001212411">
    <property type="component" value="Chromosome 3"/>
</dbReference>
<dbReference type="AlphaFoldDB" id="A0AAE9WEW4"/>
<evidence type="ECO:0000313" key="2">
    <source>
        <dbReference type="Proteomes" id="UP001212411"/>
    </source>
</evidence>
<keyword evidence="2" id="KW-1185">Reference proteome</keyword>
<dbReference type="PANTHER" id="PTHR31014">
    <property type="entry name" value="MITOCHONDRIAL TRANSLATION SYSTEM COMPONENT PET127-RELATED"/>
    <property type="match status" value="1"/>
</dbReference>
<reference evidence="1 2" key="1">
    <citation type="journal article" date="2023" name="G3 (Bethesda)">
        <title>A high-quality reference genome for the fission yeast Schizosaccharomyces osmophilus.</title>
        <authorList>
            <person name="Jia G.S."/>
            <person name="Zhang W.C."/>
            <person name="Liang Y."/>
            <person name="Liu X.H."/>
            <person name="Rhind N."/>
            <person name="Pidoux A."/>
            <person name="Brysch-Herzberg M."/>
            <person name="Du L.L."/>
        </authorList>
    </citation>
    <scope>NUCLEOTIDE SEQUENCE [LARGE SCALE GENOMIC DNA]</scope>
    <source>
        <strain evidence="1 2">CBS 15793</strain>
    </source>
</reference>
<dbReference type="KEGG" id="som:SOMG_04303"/>
<dbReference type="InterPro" id="IPR013943">
    <property type="entry name" value="Pet127"/>
</dbReference>
<dbReference type="GeneID" id="80877779"/>
<dbReference type="GO" id="GO:0005740">
    <property type="term" value="C:mitochondrial envelope"/>
    <property type="evidence" value="ECO:0007669"/>
    <property type="project" value="TreeGrafter"/>
</dbReference>
<dbReference type="EMBL" id="CP115613">
    <property type="protein sequence ID" value="WBW75014.1"/>
    <property type="molecule type" value="Genomic_DNA"/>
</dbReference>
<evidence type="ECO:0000313" key="1">
    <source>
        <dbReference type="EMBL" id="WBW75014.1"/>
    </source>
</evidence>
<sequence>MLLLIERTNLRPLSLCGAKSSSSYIPKRNVYSNSLRSGIIDSHSEKFPKVNRVKQDEVNKLQHELNTVLNDNRFKFLKNPTTQKFNWDEYLSRVTPVDEFNFSLLGKFHPPSEDKELKKTGYKTNSKFAGSTSSLTGLLSQIHFFISKWKPPSFLGLSKKFLVARNEKHYTRLCRSPTSVHLSFQNGLYCIDKDHSLTSQERKNTILMNLGKSLEAFFTLRREEYGRYLKSENLSEKPKPQIDVFQYSKCRSLLIRSQLDCIDKTLPNSGVFDLKTRAVLGVRLNQAEPENYNSYTLEKYYGNFVSYEREYYDMIRSAFLKYSLQARLGRMEGVFVAYHNTCQIFGFQYVSLKEMDKAIHWGKNVGDAEFKLSIQLLESILRYVSSKFPKQSVRLMFSTQVKTKDPALQVFVEVVSDKENKKFDPAKLQRANLSEPVYCSDRFYAFQIRFTNFVNGQRRFFIRKLRDTDRWTIKYKIYPFINQRAMYQEYLMLRYKLMKDETKPKFVPYRLLNWYYRKPKPKNTNSMESE</sequence>
<dbReference type="GO" id="GO:0000964">
    <property type="term" value="P:mitochondrial RNA 5'-end processing"/>
    <property type="evidence" value="ECO:0007669"/>
    <property type="project" value="TreeGrafter"/>
</dbReference>
<gene>
    <name evidence="1" type="primary">pet127</name>
    <name evidence="1" type="ORF">SOMG_04303</name>
</gene>
<name>A0AAE9WEW4_9SCHI</name>
<accession>A0AAE9WEW4</accession>